<dbReference type="EMBL" id="CP045226">
    <property type="protein sequence ID" value="QFS44573.1"/>
    <property type="molecule type" value="Genomic_DNA"/>
</dbReference>
<organism evidence="1 2">
    <name type="scientific">Nostoc sphaeroides CCNUC1</name>
    <dbReference type="NCBI Taxonomy" id="2653204"/>
    <lineage>
        <taxon>Bacteria</taxon>
        <taxon>Bacillati</taxon>
        <taxon>Cyanobacteriota</taxon>
        <taxon>Cyanophyceae</taxon>
        <taxon>Nostocales</taxon>
        <taxon>Nostocaceae</taxon>
        <taxon>Nostoc</taxon>
    </lineage>
</organism>
<protein>
    <submittedName>
        <fullName evidence="1">Uncharacterized protein</fullName>
    </submittedName>
</protein>
<name>A0A5P8VVX6_9NOSO</name>
<dbReference type="AlphaFoldDB" id="A0A5P8VVX6"/>
<sequence length="80" mass="8993">MIGVSNSIGKFTKLIIECLNKAIVYSSTIDDRIVFEVFCKAIAHSWTTGDRLIFEVFCKAIPTVSFANAVTLPYRRSLNF</sequence>
<keyword evidence="2" id="KW-1185">Reference proteome</keyword>
<reference evidence="1 2" key="1">
    <citation type="submission" date="2019-10" db="EMBL/GenBank/DDBJ databases">
        <title>Genomic and transcriptomic insights into the perfect genentic adaptation of a filamentous nitrogen-fixing cyanobacterium to rice fields.</title>
        <authorList>
            <person name="Chen Z."/>
        </authorList>
    </citation>
    <scope>NUCLEOTIDE SEQUENCE [LARGE SCALE GENOMIC DNA]</scope>
    <source>
        <strain evidence="1">CCNUC1</strain>
    </source>
</reference>
<evidence type="ECO:0000313" key="2">
    <source>
        <dbReference type="Proteomes" id="UP000326678"/>
    </source>
</evidence>
<dbReference type="Proteomes" id="UP000326678">
    <property type="component" value="Chromosome Gxm1"/>
</dbReference>
<proteinExistence type="predicted"/>
<gene>
    <name evidence="1" type="ORF">GXM_02048</name>
</gene>
<evidence type="ECO:0000313" key="1">
    <source>
        <dbReference type="EMBL" id="QFS44573.1"/>
    </source>
</evidence>
<dbReference type="KEGG" id="nsh:GXM_02048"/>
<dbReference type="RefSeq" id="WP_152588688.1">
    <property type="nucleotide sequence ID" value="NZ_CP045226.1"/>
</dbReference>
<accession>A0A5P8VVX6</accession>